<accession>A0A6B3BT44</accession>
<dbReference type="Pfam" id="PF04149">
    <property type="entry name" value="DUF397"/>
    <property type="match status" value="1"/>
</dbReference>
<comment type="caution">
    <text evidence="2">The sequence shown here is derived from an EMBL/GenBank/DDBJ whole genome shotgun (WGS) entry which is preliminary data.</text>
</comment>
<evidence type="ECO:0000313" key="2">
    <source>
        <dbReference type="EMBL" id="NEC87470.1"/>
    </source>
</evidence>
<dbReference type="AlphaFoldDB" id="A0A6B3BT44"/>
<proteinExistence type="predicted"/>
<sequence>MPGPQWLKSSYSDSGGNNCVEVASVRTGVALRDSKRPANVFVTGRASFGALIESLRSDSLGTGR</sequence>
<name>A0A6B3BT44_9ACTN</name>
<organism evidence="2">
    <name type="scientific">Streptomyces sp. SID12501</name>
    <dbReference type="NCBI Taxonomy" id="2706042"/>
    <lineage>
        <taxon>Bacteria</taxon>
        <taxon>Bacillati</taxon>
        <taxon>Actinomycetota</taxon>
        <taxon>Actinomycetes</taxon>
        <taxon>Kitasatosporales</taxon>
        <taxon>Streptomycetaceae</taxon>
        <taxon>Streptomyces</taxon>
    </lineage>
</organism>
<evidence type="ECO:0000259" key="1">
    <source>
        <dbReference type="Pfam" id="PF04149"/>
    </source>
</evidence>
<reference evidence="2" key="1">
    <citation type="submission" date="2020-01" db="EMBL/GenBank/DDBJ databases">
        <title>Insect and environment-associated Actinomycetes.</title>
        <authorList>
            <person name="Currrie C."/>
            <person name="Chevrette M."/>
            <person name="Carlson C."/>
            <person name="Stubbendieck R."/>
            <person name="Wendt-Pienkowski E."/>
        </authorList>
    </citation>
    <scope>NUCLEOTIDE SEQUENCE</scope>
    <source>
        <strain evidence="2">SID12501</strain>
    </source>
</reference>
<dbReference type="EMBL" id="JAAGLU010000012">
    <property type="protein sequence ID" value="NEC87470.1"/>
    <property type="molecule type" value="Genomic_DNA"/>
</dbReference>
<feature type="domain" description="DUF397" evidence="1">
    <location>
        <begin position="5"/>
        <end position="56"/>
    </location>
</feature>
<gene>
    <name evidence="2" type="ORF">G3I71_16915</name>
</gene>
<protein>
    <submittedName>
        <fullName evidence="2">DUF397 domain-containing protein</fullName>
    </submittedName>
</protein>
<dbReference type="InterPro" id="IPR007278">
    <property type="entry name" value="DUF397"/>
</dbReference>